<feature type="transmembrane region" description="Helical" evidence="1">
    <location>
        <begin position="521"/>
        <end position="541"/>
    </location>
</feature>
<gene>
    <name evidence="2" type="ORF">NC998_00855</name>
</gene>
<keyword evidence="1" id="KW-1133">Transmembrane helix</keyword>
<feature type="transmembrane region" description="Helical" evidence="1">
    <location>
        <begin position="390"/>
        <end position="408"/>
    </location>
</feature>
<keyword evidence="1" id="KW-0472">Membrane</keyword>
<dbReference type="EMBL" id="JAMPKM010000001">
    <property type="protein sequence ID" value="MEP0815641.1"/>
    <property type="molecule type" value="Genomic_DNA"/>
</dbReference>
<evidence type="ECO:0000313" key="3">
    <source>
        <dbReference type="Proteomes" id="UP001464891"/>
    </source>
</evidence>
<feature type="transmembrane region" description="Helical" evidence="1">
    <location>
        <begin position="162"/>
        <end position="180"/>
    </location>
</feature>
<proteinExistence type="predicted"/>
<protein>
    <recommendedName>
        <fullName evidence="4">Glycosyltransferase RgtA/B/C/D-like domain-containing protein</fullName>
    </recommendedName>
</protein>
<sequence length="549" mass="61273">MQRLSPLGKLTKAKDTPPRLAGKTAVKTILTIALITSLWAIAVTSDTIGLDTDLRLQMAHAWWTGTEEVIITPDMTPKVRGDIRFGVMGTGGKRYIAYEVGQSMLMLPGDWVGTQLHRLFPAVASWQWRTLAVNFLIFIPLNAATVVACFWLLRLFNFDDQVAGLTSATLFLTTTMLHYAQIPQHNNQLLLLVTLGYAAALAYIHHRQRYFVLLSGLALGAALLIRSTSTLHVVTVLLFLASCEFYQSRNPAKTAQAVCLWFVGFLPLALLSRILDYWRYGNFWATGKFVEQQQLTTDPLWQGLPDLPANYPLINHPSIGILGALFSPAKSIFLYDPLLIPCIVLGVLLWRKLHPFIKFYLVAGVINLGLHLLAYSRFVFWHGDAAWGARYHVTSVHLLLIPLLALFIQRLLHSRRLTAWVMRGLIVLAIAIQLTSVAMPRQMEETQTLVGAPGSRLQFRLGQRMINVACLANSSISNRCPSQLPPKISDHLKEYNVISLLPFSFSQQANTQPTLAPIARVLWVIWGVVVAIAIVSTVLYLRPLFIPVA</sequence>
<dbReference type="Proteomes" id="UP001464891">
    <property type="component" value="Unassembled WGS sequence"/>
</dbReference>
<comment type="caution">
    <text evidence="2">The sequence shown here is derived from an EMBL/GenBank/DDBJ whole genome shotgun (WGS) entry which is preliminary data.</text>
</comment>
<name>A0ABV0J1K5_9CYAN</name>
<keyword evidence="3" id="KW-1185">Reference proteome</keyword>
<feature type="transmembrane region" description="Helical" evidence="1">
    <location>
        <begin position="187"/>
        <end position="204"/>
    </location>
</feature>
<accession>A0ABV0J1K5</accession>
<evidence type="ECO:0008006" key="4">
    <source>
        <dbReference type="Google" id="ProtNLM"/>
    </source>
</evidence>
<feature type="transmembrane region" description="Helical" evidence="1">
    <location>
        <begin position="255"/>
        <end position="275"/>
    </location>
</feature>
<feature type="transmembrane region" description="Helical" evidence="1">
    <location>
        <begin position="420"/>
        <end position="439"/>
    </location>
</feature>
<dbReference type="RefSeq" id="WP_242016722.1">
    <property type="nucleotide sequence ID" value="NZ_JAMPKM010000001.1"/>
</dbReference>
<reference evidence="2 3" key="1">
    <citation type="submission" date="2022-04" db="EMBL/GenBank/DDBJ databases">
        <title>Positive selection, recombination, and allopatry shape intraspecific diversity of widespread and dominant cyanobacteria.</title>
        <authorList>
            <person name="Wei J."/>
            <person name="Shu W."/>
            <person name="Hu C."/>
        </authorList>
    </citation>
    <scope>NUCLEOTIDE SEQUENCE [LARGE SCALE GENOMIC DNA]</scope>
    <source>
        <strain evidence="2 3">GB2-A4</strain>
    </source>
</reference>
<evidence type="ECO:0000256" key="1">
    <source>
        <dbReference type="SAM" id="Phobius"/>
    </source>
</evidence>
<feature type="transmembrane region" description="Helical" evidence="1">
    <location>
        <begin position="210"/>
        <end position="243"/>
    </location>
</feature>
<feature type="transmembrane region" description="Helical" evidence="1">
    <location>
        <begin position="357"/>
        <end position="378"/>
    </location>
</feature>
<feature type="transmembrane region" description="Helical" evidence="1">
    <location>
        <begin position="135"/>
        <end position="156"/>
    </location>
</feature>
<feature type="transmembrane region" description="Helical" evidence="1">
    <location>
        <begin position="332"/>
        <end position="350"/>
    </location>
</feature>
<evidence type="ECO:0000313" key="2">
    <source>
        <dbReference type="EMBL" id="MEP0815641.1"/>
    </source>
</evidence>
<keyword evidence="1" id="KW-0812">Transmembrane</keyword>
<organism evidence="2 3">
    <name type="scientific">Trichocoleus desertorum GB2-A4</name>
    <dbReference type="NCBI Taxonomy" id="2933944"/>
    <lineage>
        <taxon>Bacteria</taxon>
        <taxon>Bacillati</taxon>
        <taxon>Cyanobacteriota</taxon>
        <taxon>Cyanophyceae</taxon>
        <taxon>Leptolyngbyales</taxon>
        <taxon>Trichocoleusaceae</taxon>
        <taxon>Trichocoleus</taxon>
    </lineage>
</organism>